<proteinExistence type="predicted"/>
<feature type="region of interest" description="Disordered" evidence="1">
    <location>
        <begin position="1"/>
        <end position="22"/>
    </location>
</feature>
<evidence type="ECO:0000313" key="2">
    <source>
        <dbReference type="EMBL" id="MBU3864158.1"/>
    </source>
</evidence>
<sequence>MPEEPTEPVQRPHTENSLSDHSHVAGPVVQAGVIHGGVTIHHTNESRKLETPCMATGSGIRTANDVYRWADEPAAPHTWAGTWTPEDGASVLVEGLATQAVVLREMRPVVLSRKAPRPAQHWGLIMSHLEKRGFTTDLDADHPVLRPLDGPDFPFTVTSSDPELFEVYPAASAFEIEWHLELEWSSAGRHGTLTVDNGGRPFHFVPRPRTPVR</sequence>
<feature type="compositionally biased region" description="Basic and acidic residues" evidence="1">
    <location>
        <begin position="10"/>
        <end position="22"/>
    </location>
</feature>
<organism evidence="2 3">
    <name type="scientific">Streptomyces niphimycinicus</name>
    <dbReference type="NCBI Taxonomy" id="2842201"/>
    <lineage>
        <taxon>Bacteria</taxon>
        <taxon>Bacillati</taxon>
        <taxon>Actinomycetota</taxon>
        <taxon>Actinomycetes</taxon>
        <taxon>Kitasatosporales</taxon>
        <taxon>Streptomycetaceae</taxon>
        <taxon>Streptomyces</taxon>
    </lineage>
</organism>
<accession>A0ABS6CB81</accession>
<protein>
    <submittedName>
        <fullName evidence="2">Uncharacterized protein</fullName>
    </submittedName>
</protein>
<dbReference type="Proteomes" id="UP000720508">
    <property type="component" value="Unassembled WGS sequence"/>
</dbReference>
<reference evidence="2 3" key="1">
    <citation type="submission" date="2021-06" db="EMBL/GenBank/DDBJ databases">
        <authorList>
            <person name="Pan X."/>
        </authorList>
    </citation>
    <scope>NUCLEOTIDE SEQUENCE [LARGE SCALE GENOMIC DNA]</scope>
    <source>
        <strain evidence="2 3">4503</strain>
    </source>
</reference>
<dbReference type="RefSeq" id="WP_216341176.1">
    <property type="nucleotide sequence ID" value="NZ_JAHLEM010000070.1"/>
</dbReference>
<comment type="caution">
    <text evidence="2">The sequence shown here is derived from an EMBL/GenBank/DDBJ whole genome shotgun (WGS) entry which is preliminary data.</text>
</comment>
<evidence type="ECO:0000313" key="3">
    <source>
        <dbReference type="Proteomes" id="UP000720508"/>
    </source>
</evidence>
<name>A0ABS6CB81_9ACTN</name>
<evidence type="ECO:0000256" key="1">
    <source>
        <dbReference type="SAM" id="MobiDB-lite"/>
    </source>
</evidence>
<dbReference type="EMBL" id="JAHLEM010000070">
    <property type="protein sequence ID" value="MBU3864158.1"/>
    <property type="molecule type" value="Genomic_DNA"/>
</dbReference>
<keyword evidence="3" id="KW-1185">Reference proteome</keyword>
<gene>
    <name evidence="2" type="ORF">KN815_08730</name>
</gene>